<evidence type="ECO:0000313" key="2">
    <source>
        <dbReference type="EMBL" id="NIJ07947.1"/>
    </source>
</evidence>
<gene>
    <name evidence="2" type="ORF">FHS31_001557</name>
</gene>
<proteinExistence type="predicted"/>
<name>A0ABX0TU72_9SPHN</name>
<keyword evidence="1" id="KW-0812">Transmembrane</keyword>
<feature type="transmembrane region" description="Helical" evidence="1">
    <location>
        <begin position="29"/>
        <end position="49"/>
    </location>
</feature>
<keyword evidence="1" id="KW-1133">Transmembrane helix</keyword>
<evidence type="ECO:0008006" key="4">
    <source>
        <dbReference type="Google" id="ProtNLM"/>
    </source>
</evidence>
<keyword evidence="1" id="KW-0472">Membrane</keyword>
<organism evidence="2 3">
    <name type="scientific">Sphingomonas vulcanisoli</name>
    <dbReference type="NCBI Taxonomy" id="1658060"/>
    <lineage>
        <taxon>Bacteria</taxon>
        <taxon>Pseudomonadati</taxon>
        <taxon>Pseudomonadota</taxon>
        <taxon>Alphaproteobacteria</taxon>
        <taxon>Sphingomonadales</taxon>
        <taxon>Sphingomonadaceae</taxon>
        <taxon>Sphingomonas</taxon>
    </lineage>
</organism>
<evidence type="ECO:0000313" key="3">
    <source>
        <dbReference type="Proteomes" id="UP000727456"/>
    </source>
</evidence>
<evidence type="ECO:0000256" key="1">
    <source>
        <dbReference type="SAM" id="Phobius"/>
    </source>
</evidence>
<comment type="caution">
    <text evidence="2">The sequence shown here is derived from an EMBL/GenBank/DDBJ whole genome shotgun (WGS) entry which is preliminary data.</text>
</comment>
<sequence>MSSWFPRPAAPKTLLADLRGVFTGTRRHLLVFGAMAIGMTSAIITLFVIDSHDNIGPGPQTIYVSDWSANRTDAEIIAQQKIDMVAIHKAKEERRKSFQRVDDAMKAWGF</sequence>
<dbReference type="RefSeq" id="WP_167072790.1">
    <property type="nucleotide sequence ID" value="NZ_JAAOZC010000003.1"/>
</dbReference>
<accession>A0ABX0TU72</accession>
<dbReference type="Proteomes" id="UP000727456">
    <property type="component" value="Unassembled WGS sequence"/>
</dbReference>
<dbReference type="EMBL" id="JAAOZC010000003">
    <property type="protein sequence ID" value="NIJ07947.1"/>
    <property type="molecule type" value="Genomic_DNA"/>
</dbReference>
<protein>
    <recommendedName>
        <fullName evidence="4">ABC transporter permease</fullName>
    </recommendedName>
</protein>
<reference evidence="2 3" key="1">
    <citation type="submission" date="2020-03" db="EMBL/GenBank/DDBJ databases">
        <title>Genomic Encyclopedia of Type Strains, Phase III (KMG-III): the genomes of soil and plant-associated and newly described type strains.</title>
        <authorList>
            <person name="Whitman W."/>
        </authorList>
    </citation>
    <scope>NUCLEOTIDE SEQUENCE [LARGE SCALE GENOMIC DNA]</scope>
    <source>
        <strain evidence="2 3">CECT 8804</strain>
    </source>
</reference>
<keyword evidence="3" id="KW-1185">Reference proteome</keyword>